<name>A0A4Q0NZJ3_9FLAO</name>
<organism evidence="1 2">
    <name type="scientific">Leeuwenhoekiella aestuarii</name>
    <dbReference type="NCBI Taxonomy" id="2249426"/>
    <lineage>
        <taxon>Bacteria</taxon>
        <taxon>Pseudomonadati</taxon>
        <taxon>Bacteroidota</taxon>
        <taxon>Flavobacteriia</taxon>
        <taxon>Flavobacteriales</taxon>
        <taxon>Flavobacteriaceae</taxon>
        <taxon>Leeuwenhoekiella</taxon>
    </lineage>
</organism>
<comment type="caution">
    <text evidence="1">The sequence shown here is derived from an EMBL/GenBank/DDBJ whole genome shotgun (WGS) entry which is preliminary data.</text>
</comment>
<dbReference type="OrthoDB" id="1453528at2"/>
<gene>
    <name evidence="1" type="ORF">DSM04_101586</name>
</gene>
<protein>
    <recommendedName>
        <fullName evidence="3">RiboL-PSP-HEPN domain-containing protein</fullName>
    </recommendedName>
</protein>
<keyword evidence="2" id="KW-1185">Reference proteome</keyword>
<proteinExistence type="predicted"/>
<dbReference type="Proteomes" id="UP000289821">
    <property type="component" value="Unassembled WGS sequence"/>
</dbReference>
<evidence type="ECO:0000313" key="1">
    <source>
        <dbReference type="EMBL" id="RXG18393.1"/>
    </source>
</evidence>
<sequence length="226" mass="26702">MNKFNLLSQATAIKLFRTTSAIVEYVVIEEELNELFNYCILLQESTQDKIDQLVSEREELEKESYKRFEFDGIQFKNIDTIDGIENFEIPSWNALFEFTVPMNQILLISIFLEKSLKSLCAEYSPNNDSTYYDGYNLKIKRNRQESLICTYIKYLEQQCGLKNVSNPTIEYLNQNIRPLRNSFVHGDWMTIKRYTEEIDINEVFISVSNLFRIIEEKYLNKSNANI</sequence>
<dbReference type="EMBL" id="QOVI01000001">
    <property type="protein sequence ID" value="RXG18393.1"/>
    <property type="molecule type" value="Genomic_DNA"/>
</dbReference>
<reference evidence="1 2" key="1">
    <citation type="submission" date="2018-07" db="EMBL/GenBank/DDBJ databases">
        <title>Leeuwenhoekiella genomics.</title>
        <authorList>
            <person name="Tahon G."/>
            <person name="Willems A."/>
        </authorList>
    </citation>
    <scope>NUCLEOTIDE SEQUENCE [LARGE SCALE GENOMIC DNA]</scope>
    <source>
        <strain evidence="1 2">R-50232</strain>
    </source>
</reference>
<evidence type="ECO:0008006" key="3">
    <source>
        <dbReference type="Google" id="ProtNLM"/>
    </source>
</evidence>
<dbReference type="AlphaFoldDB" id="A0A4Q0NZJ3"/>
<evidence type="ECO:0000313" key="2">
    <source>
        <dbReference type="Proteomes" id="UP000289821"/>
    </source>
</evidence>
<accession>A0A4Q0NZJ3</accession>
<dbReference type="RefSeq" id="WP_128759942.1">
    <property type="nucleotide sequence ID" value="NZ_QOVI01000001.1"/>
</dbReference>